<dbReference type="InterPro" id="IPR031052">
    <property type="entry name" value="FHY3/FAR1"/>
</dbReference>
<proteinExistence type="inferred from homology"/>
<dbReference type="GO" id="GO:0005634">
    <property type="term" value="C:nucleus"/>
    <property type="evidence" value="ECO:0007669"/>
    <property type="project" value="UniProtKB-SubCell"/>
</dbReference>
<sequence>MRHKWSTAYSKNVFSVGIMSPQRSESTNNVLGEIVGKTITPAQCLLAFEKMVKKWRRLEVEEEFKNCQSTPPLVINISETLRHASNVYTHKIFNIFLNEYLEGTGGSTSIEIGQSDNISYHEVILNHKPNKKYEVT</sequence>
<dbReference type="RefSeq" id="XP_012573919.1">
    <property type="nucleotide sequence ID" value="XM_012718465.1"/>
</dbReference>
<reference evidence="3" key="2">
    <citation type="submission" date="2025-08" db="UniProtKB">
        <authorList>
            <consortium name="RefSeq"/>
        </authorList>
    </citation>
    <scope>IDENTIFICATION</scope>
    <source>
        <tissue evidence="3">Etiolated seedlings</tissue>
    </source>
</reference>
<dbReference type="PANTHER" id="PTHR31669:SF302">
    <property type="entry name" value="PROTEIN FAR1-RELATED SEQUENCE"/>
    <property type="match status" value="1"/>
</dbReference>
<keyword evidence="1" id="KW-0863">Zinc-finger</keyword>
<dbReference type="GO" id="GO:0006355">
    <property type="term" value="P:regulation of DNA-templated transcription"/>
    <property type="evidence" value="ECO:0007669"/>
    <property type="project" value="UniProtKB-UniRule"/>
</dbReference>
<keyword evidence="1" id="KW-0862">Zinc</keyword>
<gene>
    <name evidence="3" type="primary">LOC105852525</name>
</gene>
<protein>
    <recommendedName>
        <fullName evidence="1">Protein FAR1-RELATED SEQUENCE</fullName>
    </recommendedName>
</protein>
<dbReference type="PANTHER" id="PTHR31669">
    <property type="entry name" value="PROTEIN FAR1-RELATED SEQUENCE 10-RELATED"/>
    <property type="match status" value="1"/>
</dbReference>
<keyword evidence="1" id="KW-0479">Metal-binding</keyword>
<comment type="subcellular location">
    <subcellularLocation>
        <location evidence="1">Nucleus</location>
    </subcellularLocation>
</comment>
<reference evidence="2" key="1">
    <citation type="journal article" date="2013" name="Nat. Biotechnol.">
        <title>Draft genome sequence of chickpea (Cicer arietinum) provides a resource for trait improvement.</title>
        <authorList>
            <person name="Varshney R.K."/>
            <person name="Song C."/>
            <person name="Saxena R.K."/>
            <person name="Azam S."/>
            <person name="Yu S."/>
            <person name="Sharpe A.G."/>
            <person name="Cannon S."/>
            <person name="Baek J."/>
            <person name="Rosen B.D."/>
            <person name="Tar'an B."/>
            <person name="Millan T."/>
            <person name="Zhang X."/>
            <person name="Ramsay L.D."/>
            <person name="Iwata A."/>
            <person name="Wang Y."/>
            <person name="Nelson W."/>
            <person name="Farmer A.D."/>
            <person name="Gaur P.M."/>
            <person name="Soderlund C."/>
            <person name="Penmetsa R.V."/>
            <person name="Xu C."/>
            <person name="Bharti A.K."/>
            <person name="He W."/>
            <person name="Winter P."/>
            <person name="Zhao S."/>
            <person name="Hane J.K."/>
            <person name="Carrasquilla-Garcia N."/>
            <person name="Condie J.A."/>
            <person name="Upadhyaya H.D."/>
            <person name="Luo M.C."/>
            <person name="Thudi M."/>
            <person name="Gowda C.L."/>
            <person name="Singh N.P."/>
            <person name="Lichtenzveig J."/>
            <person name="Gali K.K."/>
            <person name="Rubio J."/>
            <person name="Nadarajan N."/>
            <person name="Dolezel J."/>
            <person name="Bansal K.C."/>
            <person name="Xu X."/>
            <person name="Edwards D."/>
            <person name="Zhang G."/>
            <person name="Kahl G."/>
            <person name="Gil J."/>
            <person name="Singh K.B."/>
            <person name="Datta S.K."/>
            <person name="Jackson S.A."/>
            <person name="Wang J."/>
            <person name="Cook D.R."/>
        </authorList>
    </citation>
    <scope>NUCLEOTIDE SEQUENCE [LARGE SCALE GENOMIC DNA]</scope>
    <source>
        <strain evidence="2">cv. CDC Frontier</strain>
    </source>
</reference>
<comment type="function">
    <text evidence="1">Putative transcription activator involved in regulating light control of development.</text>
</comment>
<name>A0A1S3EEW9_CICAR</name>
<dbReference type="Proteomes" id="UP000087171">
    <property type="component" value="Chromosome Ca7"/>
</dbReference>
<keyword evidence="1" id="KW-0539">Nucleus</keyword>
<keyword evidence="2" id="KW-1185">Reference proteome</keyword>
<evidence type="ECO:0000313" key="3">
    <source>
        <dbReference type="RefSeq" id="XP_012573919.1"/>
    </source>
</evidence>
<comment type="similarity">
    <text evidence="1">Belongs to the FHY3/FAR1 family.</text>
</comment>
<dbReference type="AlphaFoldDB" id="A0A1S3EEW9"/>
<dbReference type="STRING" id="3827.A0A1S3EEW9"/>
<dbReference type="OrthoDB" id="1390643at2759"/>
<evidence type="ECO:0000256" key="1">
    <source>
        <dbReference type="RuleBase" id="RU367018"/>
    </source>
</evidence>
<accession>A0A1S3EEW9</accession>
<evidence type="ECO:0000313" key="2">
    <source>
        <dbReference type="Proteomes" id="UP000087171"/>
    </source>
</evidence>
<dbReference type="GO" id="GO:0008270">
    <property type="term" value="F:zinc ion binding"/>
    <property type="evidence" value="ECO:0007669"/>
    <property type="project" value="UniProtKB-UniRule"/>
</dbReference>
<organism evidence="2 3">
    <name type="scientific">Cicer arietinum</name>
    <name type="common">Chickpea</name>
    <name type="synonym">Garbanzo</name>
    <dbReference type="NCBI Taxonomy" id="3827"/>
    <lineage>
        <taxon>Eukaryota</taxon>
        <taxon>Viridiplantae</taxon>
        <taxon>Streptophyta</taxon>
        <taxon>Embryophyta</taxon>
        <taxon>Tracheophyta</taxon>
        <taxon>Spermatophyta</taxon>
        <taxon>Magnoliopsida</taxon>
        <taxon>eudicotyledons</taxon>
        <taxon>Gunneridae</taxon>
        <taxon>Pentapetalae</taxon>
        <taxon>rosids</taxon>
        <taxon>fabids</taxon>
        <taxon>Fabales</taxon>
        <taxon>Fabaceae</taxon>
        <taxon>Papilionoideae</taxon>
        <taxon>50 kb inversion clade</taxon>
        <taxon>NPAAA clade</taxon>
        <taxon>Hologalegina</taxon>
        <taxon>IRL clade</taxon>
        <taxon>Cicereae</taxon>
        <taxon>Cicer</taxon>
    </lineage>
</organism>